<accession>F0W635</accession>
<reference evidence="4" key="1">
    <citation type="journal article" date="2011" name="PLoS Biol.">
        <title>Gene gain and loss during evolution of obligate parasitism in the white rust pathogen of Arabidopsis thaliana.</title>
        <authorList>
            <person name="Kemen E."/>
            <person name="Gardiner A."/>
            <person name="Schultz-Larsen T."/>
            <person name="Kemen A.C."/>
            <person name="Balmuth A.L."/>
            <person name="Robert-Seilaniantz A."/>
            <person name="Bailey K."/>
            <person name="Holub E."/>
            <person name="Studholme D.J."/>
            <person name="Maclean D."/>
            <person name="Jones J.D."/>
        </authorList>
    </citation>
    <scope>NUCLEOTIDE SEQUENCE</scope>
</reference>
<evidence type="ECO:0000256" key="1">
    <source>
        <dbReference type="SAM" id="Phobius"/>
    </source>
</evidence>
<feature type="chain" id="PRO_5003259652" evidence="2">
    <location>
        <begin position="17"/>
        <end position="950"/>
    </location>
</feature>
<organism evidence="4">
    <name type="scientific">Albugo laibachii Nc14</name>
    <dbReference type="NCBI Taxonomy" id="890382"/>
    <lineage>
        <taxon>Eukaryota</taxon>
        <taxon>Sar</taxon>
        <taxon>Stramenopiles</taxon>
        <taxon>Oomycota</taxon>
        <taxon>Peronosporomycetes</taxon>
        <taxon>Albuginales</taxon>
        <taxon>Albuginaceae</taxon>
        <taxon>Albugo</taxon>
    </lineage>
</organism>
<dbReference type="GO" id="GO:0003676">
    <property type="term" value="F:nucleic acid binding"/>
    <property type="evidence" value="ECO:0007669"/>
    <property type="project" value="InterPro"/>
</dbReference>
<dbReference type="EMBL" id="FR824068">
    <property type="protein sequence ID" value="CCA16577.1"/>
    <property type="molecule type" value="Genomic_DNA"/>
</dbReference>
<feature type="transmembrane region" description="Helical" evidence="1">
    <location>
        <begin position="269"/>
        <end position="286"/>
    </location>
</feature>
<dbReference type="InterPro" id="IPR004875">
    <property type="entry name" value="DDE_SF_endonuclease_dom"/>
</dbReference>
<protein>
    <submittedName>
        <fullName evidence="4">Uncharacterized protein AlNc14C23G2337</fullName>
    </submittedName>
</protein>
<reference evidence="4" key="2">
    <citation type="submission" date="2011-02" db="EMBL/GenBank/DDBJ databases">
        <authorList>
            <person name="MacLean D."/>
        </authorList>
    </citation>
    <scope>NUCLEOTIDE SEQUENCE</scope>
</reference>
<sequence>MLRLAMIVLTLGPVAGHTHGTPFSSWYNVAHSFRSIGAFLIVLMAAYPIAFIFPRYLKLPLITGYLFIGILAGPFLTDLLTTQSVHLLSHATNSLALAFISCQAGQEIYLPELRPDLKGILQLLMIRFAVIVVIVTSVLLLSSSLFFHGAMEGSCQFAIAFLFGSIAVLVSPSTIMAIKVELNSTGRFTNLMMGAVMMSEFVVLIAFSIARLMSSVYCAKLSVTFVNVLFTAGIIFSNLIVGVGIGAIFIGLFLLPGKPAKHGSVHPSLYLKGFIWLVFSHAIYVTTTTLSEFTILQYGHNWDVKFEPILVLMIGSCIAGHYGHIRHEMHVILDAAAPYIFLPFFVMTGAALKLDQVVTVVPLTSFYVVIRYIANFIACYVCGKFILKLPRHQYMNLWLTMSPQAGVTLGLASEIQAMSSDPWTNEFATTLIATVIVNQIFGPVFCAIGLRNAGECGQVSKQDIVSVYSHTIDTSPSPKAQTTQLAVVFGDDDSAYQIAFHLFCQGIHVSVPFLDAERANELSGLQRSFRRTSTHPELPEYKKENMAFLESLHTEAEFLQNVTTRADVAIFTGCPETSLTSIRSIRSSTSDFSFRIVAILYNDSDSEAFQHLNVQSVSQAAALCHAVTDLVQAEYEDAASLSKHLQVTATRVNSLHSCRVPPTQNLAACGQYTMFGRMSAQARPFSLEVRTESAYDYYVCTCFFEYIPTRTLTKKGEKSIWVRCGGKEKERVTVMLLADSDGVKEPSATKWLWSPAVEANANVIQECTEMHVYGNNTAWWNSNLQLKFLETFFSSRPDMSVPVLLLLDDFSGHWTQPVRDYATAINVIMLKLPPGYISVFQPADVCWMKPFKDQIRAQWIGFLHEQIEEWRVGEPFKMEAPERENVADWIRTAWDQLSINTISGGYRKTHTAVGDENESVCFVVSELARLGLLDTTLGEIDSDNEFDKWF</sequence>
<keyword evidence="1" id="KW-1133">Transmembrane helix</keyword>
<keyword evidence="2" id="KW-0732">Signal</keyword>
<name>F0W635_9STRA</name>
<feature type="transmembrane region" description="Helical" evidence="1">
    <location>
        <begin position="364"/>
        <end position="387"/>
    </location>
</feature>
<evidence type="ECO:0000256" key="2">
    <source>
        <dbReference type="SAM" id="SignalP"/>
    </source>
</evidence>
<dbReference type="Pfam" id="PF03184">
    <property type="entry name" value="DDE_1"/>
    <property type="match status" value="1"/>
</dbReference>
<feature type="domain" description="DDE-1" evidence="3">
    <location>
        <begin position="759"/>
        <end position="906"/>
    </location>
</feature>
<evidence type="ECO:0000259" key="3">
    <source>
        <dbReference type="Pfam" id="PF03184"/>
    </source>
</evidence>
<proteinExistence type="predicted"/>
<feature type="transmembrane region" description="Helical" evidence="1">
    <location>
        <begin position="190"/>
        <end position="210"/>
    </location>
</feature>
<dbReference type="PANTHER" id="PTHR43021:SF2">
    <property type="entry name" value="CATION_H+ EXCHANGER DOMAIN-CONTAINING PROTEIN"/>
    <property type="match status" value="1"/>
</dbReference>
<keyword evidence="1" id="KW-0812">Transmembrane</keyword>
<feature type="signal peptide" evidence="2">
    <location>
        <begin position="1"/>
        <end position="16"/>
    </location>
</feature>
<dbReference type="HOGENOM" id="CLU_310024_0_0_1"/>
<dbReference type="PANTHER" id="PTHR43021">
    <property type="entry name" value="NA(+)/H(+) ANTIPORTER-RELATED"/>
    <property type="match status" value="1"/>
</dbReference>
<feature type="transmembrane region" description="Helical" evidence="1">
    <location>
        <begin position="59"/>
        <end position="77"/>
    </location>
</feature>
<feature type="transmembrane region" description="Helical" evidence="1">
    <location>
        <begin position="331"/>
        <end position="352"/>
    </location>
</feature>
<feature type="transmembrane region" description="Helical" evidence="1">
    <location>
        <begin position="157"/>
        <end position="178"/>
    </location>
</feature>
<gene>
    <name evidence="4" type="primary">AlNc14C23G2337</name>
    <name evidence="4" type="ORF">ALNC14_027200</name>
</gene>
<dbReference type="AlphaFoldDB" id="F0W635"/>
<feature type="transmembrane region" description="Helical" evidence="1">
    <location>
        <begin position="32"/>
        <end position="52"/>
    </location>
</feature>
<dbReference type="InterPro" id="IPR038770">
    <property type="entry name" value="Na+/solute_symporter_sf"/>
</dbReference>
<feature type="transmembrane region" description="Helical" evidence="1">
    <location>
        <begin position="123"/>
        <end position="145"/>
    </location>
</feature>
<keyword evidence="1" id="KW-0472">Membrane</keyword>
<feature type="transmembrane region" description="Helical" evidence="1">
    <location>
        <begin position="306"/>
        <end position="324"/>
    </location>
</feature>
<dbReference type="Gene3D" id="1.20.1530.20">
    <property type="match status" value="1"/>
</dbReference>
<evidence type="ECO:0000313" key="4">
    <source>
        <dbReference type="EMBL" id="CCA16577.1"/>
    </source>
</evidence>
<feature type="transmembrane region" description="Helical" evidence="1">
    <location>
        <begin position="230"/>
        <end position="257"/>
    </location>
</feature>